<feature type="transmembrane region" description="Helical" evidence="1">
    <location>
        <begin position="129"/>
        <end position="146"/>
    </location>
</feature>
<evidence type="ECO:0000313" key="4">
    <source>
        <dbReference type="Proteomes" id="UP001589747"/>
    </source>
</evidence>
<feature type="transmembrane region" description="Helical" evidence="1">
    <location>
        <begin position="71"/>
        <end position="91"/>
    </location>
</feature>
<keyword evidence="1" id="KW-0472">Membrane</keyword>
<keyword evidence="1" id="KW-0812">Transmembrane</keyword>
<protein>
    <submittedName>
        <fullName evidence="3">VanZ family protein</fullName>
    </submittedName>
</protein>
<sequence length="183" mass="20700">MNKWERIQSVFLYGVFICYNLLLIKILFLSRVSIWELFDSQRSIMRSINLIPFYSISEFISGGSANLKDFAFANVAGNILIFIPVGGYLALFKNKKNAAFNLLTIVIVSLLVEIIQGLLGIGTADIDDVILNSLGGWIGIMGYKLLRFVLRDEMKAHVVITILSAVVVLPAIYYYLFMIKMRF</sequence>
<dbReference type="InterPro" id="IPR006976">
    <property type="entry name" value="VanZ-like"/>
</dbReference>
<proteinExistence type="predicted"/>
<dbReference type="PANTHER" id="PTHR36834">
    <property type="entry name" value="MEMBRANE PROTEIN-RELATED"/>
    <property type="match status" value="1"/>
</dbReference>
<feature type="domain" description="VanZ-like" evidence="2">
    <location>
        <begin position="16"/>
        <end position="146"/>
    </location>
</feature>
<keyword evidence="1" id="KW-1133">Transmembrane helix</keyword>
<feature type="transmembrane region" description="Helical" evidence="1">
    <location>
        <begin position="6"/>
        <end position="28"/>
    </location>
</feature>
<evidence type="ECO:0000256" key="1">
    <source>
        <dbReference type="SAM" id="Phobius"/>
    </source>
</evidence>
<comment type="caution">
    <text evidence="3">The sequence shown here is derived from an EMBL/GenBank/DDBJ whole genome shotgun (WGS) entry which is preliminary data.</text>
</comment>
<organism evidence="3 4">
    <name type="scientific">Paenibacillus aurantiacus</name>
    <dbReference type="NCBI Taxonomy" id="1936118"/>
    <lineage>
        <taxon>Bacteria</taxon>
        <taxon>Bacillati</taxon>
        <taxon>Bacillota</taxon>
        <taxon>Bacilli</taxon>
        <taxon>Bacillales</taxon>
        <taxon>Paenibacillaceae</taxon>
        <taxon>Paenibacillus</taxon>
    </lineage>
</organism>
<reference evidence="3 4" key="1">
    <citation type="submission" date="2024-09" db="EMBL/GenBank/DDBJ databases">
        <authorList>
            <person name="Sun Q."/>
            <person name="Mori K."/>
        </authorList>
    </citation>
    <scope>NUCLEOTIDE SEQUENCE [LARGE SCALE GENOMIC DNA]</scope>
    <source>
        <strain evidence="3 4">TISTR 2452</strain>
    </source>
</reference>
<gene>
    <name evidence="3" type="ORF">ACFFSY_14295</name>
</gene>
<dbReference type="EMBL" id="JBHMDO010000023">
    <property type="protein sequence ID" value="MFB9327096.1"/>
    <property type="molecule type" value="Genomic_DNA"/>
</dbReference>
<evidence type="ECO:0000313" key="3">
    <source>
        <dbReference type="EMBL" id="MFB9327096.1"/>
    </source>
</evidence>
<dbReference type="InterPro" id="IPR053150">
    <property type="entry name" value="Teicoplanin_resist-assoc"/>
</dbReference>
<feature type="transmembrane region" description="Helical" evidence="1">
    <location>
        <begin position="158"/>
        <end position="177"/>
    </location>
</feature>
<accession>A0ABV5KPF9</accession>
<dbReference type="RefSeq" id="WP_377495052.1">
    <property type="nucleotide sequence ID" value="NZ_JBHMDO010000023.1"/>
</dbReference>
<feature type="transmembrane region" description="Helical" evidence="1">
    <location>
        <begin position="98"/>
        <end position="123"/>
    </location>
</feature>
<dbReference type="Pfam" id="PF04892">
    <property type="entry name" value="VanZ"/>
    <property type="match status" value="1"/>
</dbReference>
<keyword evidence="4" id="KW-1185">Reference proteome</keyword>
<name>A0ABV5KPF9_9BACL</name>
<dbReference type="PANTHER" id="PTHR36834:SF2">
    <property type="entry name" value="MEMBRANE PROTEIN"/>
    <property type="match status" value="1"/>
</dbReference>
<dbReference type="Proteomes" id="UP001589747">
    <property type="component" value="Unassembled WGS sequence"/>
</dbReference>
<evidence type="ECO:0000259" key="2">
    <source>
        <dbReference type="Pfam" id="PF04892"/>
    </source>
</evidence>